<sequence length="321" mass="35910">MEDERLIFNKVNANVLKAYLCSRISDIVDEMVDRRHLQKKKSVARRVELRIPVDLLHAPFVREFALGAYRDGVLASLVSSIVENNFFSPDDGKLVDGAERVLILTPLETRILGCVSRESSLYVDVSDVKALASRLKSPPSHIECGGRRYEIDARHVDDFINVAANDGLLVLDEKSSIKDSMYAVDEELLTAMRRRFMRSPQIAQGLISRSRLHDYLMRSMTREEQKIFVALKDAESADVLGLETVCLGDFVYVKHTALVAALSASLDRCSKRMHEDVYERLAHLVPDNSRMNVAKLVESLTVQSTRMDLGAGLSPSSGGEE</sequence>
<dbReference type="InterPro" id="IPR004969">
    <property type="entry name" value="Poxvirus_I1"/>
</dbReference>
<keyword evidence="2" id="KW-0946">Virion</keyword>
<dbReference type="GO" id="GO:0044423">
    <property type="term" value="C:virion component"/>
    <property type="evidence" value="ECO:0007669"/>
    <property type="project" value="UniProtKB-KW"/>
</dbReference>
<organism evidence="4 5">
    <name type="scientific">Pseudocowpox virus</name>
    <dbReference type="NCBI Taxonomy" id="129726"/>
    <lineage>
        <taxon>Viruses</taxon>
        <taxon>Varidnaviria</taxon>
        <taxon>Bamfordvirae</taxon>
        <taxon>Nucleocytoviricota</taxon>
        <taxon>Pokkesviricetes</taxon>
        <taxon>Chitovirales</taxon>
        <taxon>Poxviridae</taxon>
        <taxon>Chordopoxvirinae</taxon>
        <taxon>Parapoxvirus</taxon>
        <taxon>Parapoxvirus pseudocowpox</taxon>
    </lineage>
</organism>
<evidence type="ECO:0000313" key="4">
    <source>
        <dbReference type="EMBL" id="ADC53800.1"/>
    </source>
</evidence>
<evidence type="ECO:0000256" key="2">
    <source>
        <dbReference type="ARBA" id="ARBA00022844"/>
    </source>
</evidence>
<accession>D3IZ46</accession>
<dbReference type="EMBL" id="GQ329669">
    <property type="protein sequence ID" value="ADC53800.1"/>
    <property type="molecule type" value="Genomic_DNA"/>
</dbReference>
<reference evidence="4 5" key="1">
    <citation type="journal article" date="2010" name="J. Gen. Virol.">
        <title>The genome of pseudocowpoxvirus: comparison of a reindeer isolate and a reference strain.</title>
        <authorList>
            <person name="Hautaniemi M."/>
            <person name="Ueda N."/>
            <person name="Tuimala J."/>
            <person name="Mercer A.A."/>
            <person name="Lahdenpera J."/>
            <person name="McInnes C.J."/>
        </authorList>
    </citation>
    <scope>NUCLEOTIDE SEQUENCE [LARGE SCALE GENOMIC DNA]</scope>
    <source>
        <strain evidence="4">F00.120R</strain>
    </source>
</reference>
<dbReference type="PIRSF" id="PIRSF015625">
    <property type="entry name" value="VAC_I1L"/>
    <property type="match status" value="1"/>
</dbReference>
<comment type="subcellular location">
    <subcellularLocation>
        <location evidence="1">Virion</location>
    </subcellularLocation>
</comment>
<name>D3IZ46_9POXV</name>
<protein>
    <submittedName>
        <fullName evidence="4">DNA-binding virion core protein</fullName>
    </submittedName>
</protein>
<evidence type="ECO:0000256" key="3">
    <source>
        <dbReference type="ARBA" id="ARBA00023125"/>
    </source>
</evidence>
<dbReference type="GO" id="GO:0003677">
    <property type="term" value="F:DNA binding"/>
    <property type="evidence" value="ECO:0007669"/>
    <property type="project" value="UniProtKB-KW"/>
</dbReference>
<evidence type="ECO:0000256" key="1">
    <source>
        <dbReference type="ARBA" id="ARBA00004328"/>
    </source>
</evidence>
<keyword evidence="3 4" id="KW-0238">DNA-binding</keyword>
<evidence type="ECO:0000313" key="5">
    <source>
        <dbReference type="Proteomes" id="UP000168163"/>
    </source>
</evidence>
<proteinExistence type="predicted"/>
<dbReference type="Proteomes" id="UP000168163">
    <property type="component" value="Segment"/>
</dbReference>
<dbReference type="Pfam" id="PF03289">
    <property type="entry name" value="Pox_I1"/>
    <property type="match status" value="1"/>
</dbReference>